<feature type="repeat" description="TPR" evidence="1">
    <location>
        <begin position="534"/>
        <end position="567"/>
    </location>
</feature>
<gene>
    <name evidence="3" type="ORF">ACFPFU_16890</name>
</gene>
<dbReference type="Proteomes" id="UP001595818">
    <property type="component" value="Unassembled WGS sequence"/>
</dbReference>
<feature type="repeat" description="TPR" evidence="1">
    <location>
        <begin position="80"/>
        <end position="113"/>
    </location>
</feature>
<dbReference type="PROSITE" id="PS50005">
    <property type="entry name" value="TPR"/>
    <property type="match status" value="5"/>
</dbReference>
<keyword evidence="2" id="KW-0732">Signal</keyword>
<feature type="repeat" description="TPR" evidence="1">
    <location>
        <begin position="430"/>
        <end position="463"/>
    </location>
</feature>
<keyword evidence="4" id="KW-1185">Reference proteome</keyword>
<dbReference type="PANTHER" id="PTHR12558:SF13">
    <property type="entry name" value="CELL DIVISION CYCLE PROTEIN 27 HOMOLOG"/>
    <property type="match status" value="1"/>
</dbReference>
<dbReference type="EMBL" id="JBHSJJ010000010">
    <property type="protein sequence ID" value="MFC4873381.1"/>
    <property type="molecule type" value="Genomic_DNA"/>
</dbReference>
<dbReference type="InterPro" id="IPR019734">
    <property type="entry name" value="TPR_rpt"/>
</dbReference>
<evidence type="ECO:0000256" key="2">
    <source>
        <dbReference type="SAM" id="SignalP"/>
    </source>
</evidence>
<dbReference type="SUPFAM" id="SSF48452">
    <property type="entry name" value="TPR-like"/>
    <property type="match status" value="2"/>
</dbReference>
<evidence type="ECO:0000313" key="4">
    <source>
        <dbReference type="Proteomes" id="UP001595818"/>
    </source>
</evidence>
<dbReference type="Pfam" id="PF13432">
    <property type="entry name" value="TPR_16"/>
    <property type="match status" value="1"/>
</dbReference>
<proteinExistence type="predicted"/>
<dbReference type="SUPFAM" id="SSF81901">
    <property type="entry name" value="HCP-like"/>
    <property type="match status" value="1"/>
</dbReference>
<dbReference type="Pfam" id="PF14559">
    <property type="entry name" value="TPR_19"/>
    <property type="match status" value="2"/>
</dbReference>
<dbReference type="InterPro" id="IPR011990">
    <property type="entry name" value="TPR-like_helical_dom_sf"/>
</dbReference>
<feature type="signal peptide" evidence="2">
    <location>
        <begin position="1"/>
        <end position="28"/>
    </location>
</feature>
<comment type="caution">
    <text evidence="3">The sequence shown here is derived from an EMBL/GenBank/DDBJ whole genome shotgun (WGS) entry which is preliminary data.</text>
</comment>
<keyword evidence="1" id="KW-0802">TPR repeat</keyword>
<dbReference type="PANTHER" id="PTHR12558">
    <property type="entry name" value="CELL DIVISION CYCLE 16,23,27"/>
    <property type="match status" value="1"/>
</dbReference>
<evidence type="ECO:0000313" key="3">
    <source>
        <dbReference type="EMBL" id="MFC4873381.1"/>
    </source>
</evidence>
<sequence length="581" mass="67519">MNIRNIKFPVRVLGLLLLACLLFVNGHAQEKPGKKEKKTKEKETLASRLFIEGQKFLMLEEYEKAYFYFDKALQYNPDEGAIYYKLAEMMLKANNQEKALEYGHKALESDPDNKYYHLLIAEIYSKQQKNKEAAEVLQALMDRDDDSPQYILELASLYLSSQEFDKALDALDQAEEHYGVVEPLTAQKQRIYLRKNDLESAIREGKKLIEAHPGNSQYVLALVEILFNNNRLDDALDLVHSSLEAYPNQPELQMAAYTLYKQKGDIEQSRKYIVEAFENPDLNPDMKARGFAEVLQEMRTSARDSLLDRLSGSMARLHPNDPDVLAALGDHELSDNNKGKALEYYLKSIDLQPKNEPVLQSSITLSFELQKPYGEIETLTSLALDEFPKKTEFWFFDGTSKLGQKKYEEAKNSLEKALELNGGKNKHLEMMIYGQLGDTYHYLDKKEDAYEAYEKVLAYNPNNEHILNNYAYFLSLEKKDLEKAKRMSERLVRKYPENATYLDTHAWVLFQMENFNDAREYMEKALAYQTTPSGVMYEHYGDILYKLGEKDEALKYWNKAKDLEDTSEFLTLKIKNKRYYE</sequence>
<name>A0ABV9T4F7_9BACT</name>
<dbReference type="SMART" id="SM00386">
    <property type="entry name" value="HAT"/>
    <property type="match status" value="3"/>
</dbReference>
<feature type="chain" id="PRO_5046202819" evidence="2">
    <location>
        <begin position="29"/>
        <end position="581"/>
    </location>
</feature>
<dbReference type="Pfam" id="PF13181">
    <property type="entry name" value="TPR_8"/>
    <property type="match status" value="2"/>
</dbReference>
<feature type="repeat" description="TPR" evidence="1">
    <location>
        <begin position="46"/>
        <end position="79"/>
    </location>
</feature>
<dbReference type="RefSeq" id="WP_377066177.1">
    <property type="nucleotide sequence ID" value="NZ_JBHSJJ010000010.1"/>
</dbReference>
<dbReference type="InterPro" id="IPR003107">
    <property type="entry name" value="HAT"/>
</dbReference>
<evidence type="ECO:0000256" key="1">
    <source>
        <dbReference type="PROSITE-ProRule" id="PRU00339"/>
    </source>
</evidence>
<dbReference type="SMART" id="SM00028">
    <property type="entry name" value="TPR"/>
    <property type="match status" value="10"/>
</dbReference>
<reference evidence="4" key="1">
    <citation type="journal article" date="2019" name="Int. J. Syst. Evol. Microbiol.">
        <title>The Global Catalogue of Microorganisms (GCM) 10K type strain sequencing project: providing services to taxonomists for standard genome sequencing and annotation.</title>
        <authorList>
            <consortium name="The Broad Institute Genomics Platform"/>
            <consortium name="The Broad Institute Genome Sequencing Center for Infectious Disease"/>
            <person name="Wu L."/>
            <person name="Ma J."/>
        </authorList>
    </citation>
    <scope>NUCLEOTIDE SEQUENCE [LARGE SCALE GENOMIC DNA]</scope>
    <source>
        <strain evidence="4">CGMCC 4.7466</strain>
    </source>
</reference>
<protein>
    <submittedName>
        <fullName evidence="3">Tetratricopeptide repeat protein</fullName>
    </submittedName>
</protein>
<dbReference type="Gene3D" id="1.25.40.10">
    <property type="entry name" value="Tetratricopeptide repeat domain"/>
    <property type="match status" value="3"/>
</dbReference>
<accession>A0ABV9T4F7</accession>
<feature type="repeat" description="TPR" evidence="1">
    <location>
        <begin position="322"/>
        <end position="355"/>
    </location>
</feature>
<organism evidence="3 4">
    <name type="scientific">Negadavirga shengliensis</name>
    <dbReference type="NCBI Taxonomy" id="1389218"/>
    <lineage>
        <taxon>Bacteria</taxon>
        <taxon>Pseudomonadati</taxon>
        <taxon>Bacteroidota</taxon>
        <taxon>Cytophagia</taxon>
        <taxon>Cytophagales</taxon>
        <taxon>Cyclobacteriaceae</taxon>
        <taxon>Negadavirga</taxon>
    </lineage>
</organism>